<reference evidence="3 4" key="1">
    <citation type="submission" date="2017-05" db="EMBL/GenBank/DDBJ databases">
        <authorList>
            <person name="Varghese N."/>
            <person name="Submissions S."/>
        </authorList>
    </citation>
    <scope>NUCLEOTIDE SEQUENCE [LARGE SCALE GENOMIC DNA]</scope>
    <source>
        <strain evidence="3 4">DSM 27040</strain>
    </source>
</reference>
<evidence type="ECO:0000259" key="2">
    <source>
        <dbReference type="Pfam" id="PF07495"/>
    </source>
</evidence>
<dbReference type="GO" id="GO:0006355">
    <property type="term" value="P:regulation of DNA-templated transcription"/>
    <property type="evidence" value="ECO:0007669"/>
    <property type="project" value="InterPro"/>
</dbReference>
<sequence length="926" mass="107044">MNRKFYIILFCISLWLGNNTIFGQELPPIQRFTPMDYDGENQNWKISQAPDKFIYVANNEGLLEYNGAKWTMYPSPNNTIIRAVKAVNNKIYTGCYMEFGYWERNEFGKLLYQSLVSKFNEAMVEDEHIWNIATYDEWILFQSFDRIYFYNPISGDQLIVKPKNPVSKVFNVNSVIYYHVNNEGIYKIEAGESKLFISNSIVKNDKVINVYSIPEGLLIHTKVHGFYKLINDKFIKWKIPAEEMLQDMNIFSSIQLKDKSFVIGTIKNGVIILSKNGRLEYQIDRSCGLGNNTVLCLYEDVDNNLWAGLDNGINCINLKSPIRVFNDDEGKIGTVYASIVYNDFLYLGTNQGLFYKRVSHNEELTFMDGTAGQVWTLFKYNNELFCGHHAGTYLINTDNKAILVSSTPGTWLFKSLLGKENMLLEGNYNGLNVLHKENGNWKLRNKIQGFNNSARYFELVKNNEVWVSHAYKGVFRLTINEDFTEVKEVMLDSIAPIDKNSSLAKFKNRIIYASKDGVLAYDTTKNSFKKDTVLSPLVTQSEYVSGKLVVDETQKLWAFSDDNISYVDVNDLTNQLLTHRIALPYQLRKGQVGYENIAPIKQSNYLIGITDGYLTIDISRTNNNSNEPIVLNAIELSLVGESNKLVDIENPGNFKYANNSIRFRFSVPNYDKYSVVQFQYKLDGRYNQWSEWDDKSELTFDNLPFGDYSLNIRAKVGNRLSSNTINYNFIINKPLLLSNTAIMLYLAVLFFLLTLMHRAYKKHYKKQSERKQLESEQLIVNLKNEKLSQDIESKNKQLAISTMSIIKKNEVLNSIKKELKKTNHRDNKSTLKLIDSNLNDDDDWSFFEQAFNNANQDFLNKMKLAHPDLNSNDLRFCAYMRLNLSSKEMAPLLNISVKSVETKRYRLRKKLDLQHDMGLIDYILSF</sequence>
<dbReference type="InterPro" id="IPR015943">
    <property type="entry name" value="WD40/YVTN_repeat-like_dom_sf"/>
</dbReference>
<dbReference type="AlphaFoldDB" id="A0A521B0Q7"/>
<dbReference type="InterPro" id="IPR016032">
    <property type="entry name" value="Sig_transdc_resp-reg_C-effctor"/>
</dbReference>
<dbReference type="InterPro" id="IPR011123">
    <property type="entry name" value="Y_Y_Y"/>
</dbReference>
<proteinExistence type="predicted"/>
<evidence type="ECO:0000313" key="3">
    <source>
        <dbReference type="EMBL" id="SMO40666.1"/>
    </source>
</evidence>
<organism evidence="3 4">
    <name type="scientific">Saccharicrinis carchari</name>
    <dbReference type="NCBI Taxonomy" id="1168039"/>
    <lineage>
        <taxon>Bacteria</taxon>
        <taxon>Pseudomonadati</taxon>
        <taxon>Bacteroidota</taxon>
        <taxon>Bacteroidia</taxon>
        <taxon>Marinilabiliales</taxon>
        <taxon>Marinilabiliaceae</taxon>
        <taxon>Saccharicrinis</taxon>
    </lineage>
</organism>
<keyword evidence="1" id="KW-0472">Membrane</keyword>
<evidence type="ECO:0000313" key="4">
    <source>
        <dbReference type="Proteomes" id="UP000319040"/>
    </source>
</evidence>
<gene>
    <name evidence="3" type="ORF">SAMN06265379_101567</name>
</gene>
<dbReference type="Gene3D" id="2.130.10.10">
    <property type="entry name" value="YVTN repeat-like/Quinoprotein amine dehydrogenase"/>
    <property type="match status" value="2"/>
</dbReference>
<dbReference type="RefSeq" id="WP_142531923.1">
    <property type="nucleotide sequence ID" value="NZ_FXTB01000001.1"/>
</dbReference>
<dbReference type="OrthoDB" id="1090267at2"/>
<protein>
    <submittedName>
        <fullName evidence="3">Y_Y_Y domain-containing protein</fullName>
    </submittedName>
</protein>
<feature type="domain" description="Two component regulator three Y" evidence="2">
    <location>
        <begin position="669"/>
        <end position="729"/>
    </location>
</feature>
<dbReference type="Gene3D" id="1.10.10.10">
    <property type="entry name" value="Winged helix-like DNA-binding domain superfamily/Winged helix DNA-binding domain"/>
    <property type="match status" value="1"/>
</dbReference>
<evidence type="ECO:0000256" key="1">
    <source>
        <dbReference type="SAM" id="Phobius"/>
    </source>
</evidence>
<name>A0A521B0Q7_SACCC</name>
<feature type="transmembrane region" description="Helical" evidence="1">
    <location>
        <begin position="735"/>
        <end position="756"/>
    </location>
</feature>
<dbReference type="InterPro" id="IPR036388">
    <property type="entry name" value="WH-like_DNA-bd_sf"/>
</dbReference>
<keyword evidence="1" id="KW-0812">Transmembrane</keyword>
<keyword evidence="1" id="KW-1133">Transmembrane helix</keyword>
<dbReference type="EMBL" id="FXTB01000001">
    <property type="protein sequence ID" value="SMO40666.1"/>
    <property type="molecule type" value="Genomic_DNA"/>
</dbReference>
<keyword evidence="4" id="KW-1185">Reference proteome</keyword>
<dbReference type="Pfam" id="PF07495">
    <property type="entry name" value="Y_Y_Y"/>
    <property type="match status" value="1"/>
</dbReference>
<dbReference type="InterPro" id="IPR013783">
    <property type="entry name" value="Ig-like_fold"/>
</dbReference>
<dbReference type="Proteomes" id="UP000319040">
    <property type="component" value="Unassembled WGS sequence"/>
</dbReference>
<dbReference type="GO" id="GO:0003677">
    <property type="term" value="F:DNA binding"/>
    <property type="evidence" value="ECO:0007669"/>
    <property type="project" value="InterPro"/>
</dbReference>
<dbReference type="SUPFAM" id="SSF46894">
    <property type="entry name" value="C-terminal effector domain of the bipartite response regulators"/>
    <property type="match status" value="1"/>
</dbReference>
<dbReference type="Gene3D" id="2.60.40.10">
    <property type="entry name" value="Immunoglobulins"/>
    <property type="match status" value="1"/>
</dbReference>
<accession>A0A521B0Q7</accession>